<dbReference type="InParanoid" id="A0A0D0ANH4"/>
<reference evidence="2 3" key="1">
    <citation type="submission" date="2014-04" db="EMBL/GenBank/DDBJ databases">
        <authorList>
            <consortium name="DOE Joint Genome Institute"/>
            <person name="Kuo A."/>
            <person name="Ruytinx J."/>
            <person name="Rineau F."/>
            <person name="Colpaert J."/>
            <person name="Kohler A."/>
            <person name="Nagy L.G."/>
            <person name="Floudas D."/>
            <person name="Copeland A."/>
            <person name="Barry K.W."/>
            <person name="Cichocki N."/>
            <person name="Veneault-Fourrey C."/>
            <person name="LaButti K."/>
            <person name="Lindquist E.A."/>
            <person name="Lipzen A."/>
            <person name="Lundell T."/>
            <person name="Morin E."/>
            <person name="Murat C."/>
            <person name="Sun H."/>
            <person name="Tunlid A."/>
            <person name="Henrissat B."/>
            <person name="Grigoriev I.V."/>
            <person name="Hibbett D.S."/>
            <person name="Martin F."/>
            <person name="Nordberg H.P."/>
            <person name="Cantor M.N."/>
            <person name="Hua S.X."/>
        </authorList>
    </citation>
    <scope>NUCLEOTIDE SEQUENCE [LARGE SCALE GENOMIC DNA]</scope>
    <source>
        <strain evidence="2 3">UH-Slu-Lm8-n1</strain>
    </source>
</reference>
<feature type="non-terminal residue" evidence="2">
    <location>
        <position position="1"/>
    </location>
</feature>
<name>A0A0D0ANH4_9AGAM</name>
<dbReference type="EMBL" id="KN835583">
    <property type="protein sequence ID" value="KIK35847.1"/>
    <property type="molecule type" value="Genomic_DNA"/>
</dbReference>
<evidence type="ECO:0000313" key="2">
    <source>
        <dbReference type="EMBL" id="KIK35847.1"/>
    </source>
</evidence>
<feature type="compositionally biased region" description="Polar residues" evidence="1">
    <location>
        <begin position="131"/>
        <end position="140"/>
    </location>
</feature>
<dbReference type="OrthoDB" id="2681506at2759"/>
<evidence type="ECO:0000313" key="3">
    <source>
        <dbReference type="Proteomes" id="UP000054485"/>
    </source>
</evidence>
<evidence type="ECO:0000256" key="1">
    <source>
        <dbReference type="SAM" id="MobiDB-lite"/>
    </source>
</evidence>
<dbReference type="AlphaFoldDB" id="A0A0D0ANH4"/>
<reference evidence="3" key="2">
    <citation type="submission" date="2015-01" db="EMBL/GenBank/DDBJ databases">
        <title>Evolutionary Origins and Diversification of the Mycorrhizal Mutualists.</title>
        <authorList>
            <consortium name="DOE Joint Genome Institute"/>
            <consortium name="Mycorrhizal Genomics Consortium"/>
            <person name="Kohler A."/>
            <person name="Kuo A."/>
            <person name="Nagy L.G."/>
            <person name="Floudas D."/>
            <person name="Copeland A."/>
            <person name="Barry K.W."/>
            <person name="Cichocki N."/>
            <person name="Veneault-Fourrey C."/>
            <person name="LaButti K."/>
            <person name="Lindquist E.A."/>
            <person name="Lipzen A."/>
            <person name="Lundell T."/>
            <person name="Morin E."/>
            <person name="Murat C."/>
            <person name="Riley R."/>
            <person name="Ohm R."/>
            <person name="Sun H."/>
            <person name="Tunlid A."/>
            <person name="Henrissat B."/>
            <person name="Grigoriev I.V."/>
            <person name="Hibbett D.S."/>
            <person name="Martin F."/>
        </authorList>
    </citation>
    <scope>NUCLEOTIDE SEQUENCE [LARGE SCALE GENOMIC DNA]</scope>
    <source>
        <strain evidence="3">UH-Slu-Lm8-n1</strain>
    </source>
</reference>
<organism evidence="2 3">
    <name type="scientific">Suillus luteus UH-Slu-Lm8-n1</name>
    <dbReference type="NCBI Taxonomy" id="930992"/>
    <lineage>
        <taxon>Eukaryota</taxon>
        <taxon>Fungi</taxon>
        <taxon>Dikarya</taxon>
        <taxon>Basidiomycota</taxon>
        <taxon>Agaricomycotina</taxon>
        <taxon>Agaricomycetes</taxon>
        <taxon>Agaricomycetidae</taxon>
        <taxon>Boletales</taxon>
        <taxon>Suillineae</taxon>
        <taxon>Suillaceae</taxon>
        <taxon>Suillus</taxon>
    </lineage>
</organism>
<sequence length="152" mass="17168">SPNDLHCPNRETHQNIKFWTKADFLKWLDSARGDGHNRGKLLFLVDEHGEPIPELIIKAIRKALRAAWTELAIRGLAPLSWGRVTASAAELTNMIMEKAFPLFRLADNGWKLDYLATASYTSWRRNNLNESGNYRKGSNSDGDEKLSSSKGK</sequence>
<feature type="region of interest" description="Disordered" evidence="1">
    <location>
        <begin position="131"/>
        <end position="152"/>
    </location>
</feature>
<dbReference type="HOGENOM" id="CLU_069664_2_0_1"/>
<keyword evidence="3" id="KW-1185">Reference proteome</keyword>
<protein>
    <submittedName>
        <fullName evidence="2">Uncharacterized protein</fullName>
    </submittedName>
</protein>
<dbReference type="Proteomes" id="UP000054485">
    <property type="component" value="Unassembled WGS sequence"/>
</dbReference>
<feature type="compositionally biased region" description="Basic and acidic residues" evidence="1">
    <location>
        <begin position="142"/>
        <end position="152"/>
    </location>
</feature>
<gene>
    <name evidence="2" type="ORF">CY34DRAFT_95390</name>
</gene>
<proteinExistence type="predicted"/>
<accession>A0A0D0ANH4</accession>